<dbReference type="OMA" id="DGFYCSK"/>
<evidence type="ECO:0000313" key="8">
    <source>
        <dbReference type="EnsemblProtists" id="EKX53952"/>
    </source>
</evidence>
<evidence type="ECO:0000313" key="9">
    <source>
        <dbReference type="Proteomes" id="UP000011087"/>
    </source>
</evidence>
<dbReference type="Gene3D" id="3.40.50.300">
    <property type="entry name" value="P-loop containing nucleotide triphosphate hydrolases"/>
    <property type="match status" value="1"/>
</dbReference>
<dbReference type="AlphaFoldDB" id="L1K009"/>
<dbReference type="GO" id="GO:0005634">
    <property type="term" value="C:nucleus"/>
    <property type="evidence" value="ECO:0007669"/>
    <property type="project" value="TreeGrafter"/>
</dbReference>
<name>L1K009_GUITC</name>
<dbReference type="EMBL" id="JH992968">
    <property type="protein sequence ID" value="EKX53952.1"/>
    <property type="molecule type" value="Genomic_DNA"/>
</dbReference>
<dbReference type="Pfam" id="PF25373">
    <property type="entry name" value="SBNO"/>
    <property type="match status" value="1"/>
</dbReference>
<feature type="compositionally biased region" description="Basic and acidic residues" evidence="3">
    <location>
        <begin position="1139"/>
        <end position="1153"/>
    </location>
</feature>
<dbReference type="PaxDb" id="55529-EKX53952"/>
<dbReference type="InterPro" id="IPR039187">
    <property type="entry name" value="SNO_AAA"/>
</dbReference>
<dbReference type="InterPro" id="IPR057332">
    <property type="entry name" value="SBNO_a/b_dom"/>
</dbReference>
<comment type="subcellular location">
    <subcellularLocation>
        <location evidence="1">Plastid</location>
        <location evidence="1">Chloroplast</location>
    </subcellularLocation>
</comment>
<evidence type="ECO:0000259" key="4">
    <source>
        <dbReference type="Pfam" id="PF13871"/>
    </source>
</evidence>
<dbReference type="eggNOG" id="KOG1513">
    <property type="taxonomic scope" value="Eukaryota"/>
</dbReference>
<reference evidence="7 9" key="1">
    <citation type="journal article" date="2012" name="Nature">
        <title>Algal genomes reveal evolutionary mosaicism and the fate of nucleomorphs.</title>
        <authorList>
            <consortium name="DOE Joint Genome Institute"/>
            <person name="Curtis B.A."/>
            <person name="Tanifuji G."/>
            <person name="Burki F."/>
            <person name="Gruber A."/>
            <person name="Irimia M."/>
            <person name="Maruyama S."/>
            <person name="Arias M.C."/>
            <person name="Ball S.G."/>
            <person name="Gile G.H."/>
            <person name="Hirakawa Y."/>
            <person name="Hopkins J.F."/>
            <person name="Kuo A."/>
            <person name="Rensing S.A."/>
            <person name="Schmutz J."/>
            <person name="Symeonidi A."/>
            <person name="Elias M."/>
            <person name="Eveleigh R.J."/>
            <person name="Herman E.K."/>
            <person name="Klute M.J."/>
            <person name="Nakayama T."/>
            <person name="Obornik M."/>
            <person name="Reyes-Prieto A."/>
            <person name="Armbrust E.V."/>
            <person name="Aves S.J."/>
            <person name="Beiko R.G."/>
            <person name="Coutinho P."/>
            <person name="Dacks J.B."/>
            <person name="Durnford D.G."/>
            <person name="Fast N.M."/>
            <person name="Green B.R."/>
            <person name="Grisdale C.J."/>
            <person name="Hempel F."/>
            <person name="Henrissat B."/>
            <person name="Hoppner M.P."/>
            <person name="Ishida K."/>
            <person name="Kim E."/>
            <person name="Koreny L."/>
            <person name="Kroth P.G."/>
            <person name="Liu Y."/>
            <person name="Malik S.B."/>
            <person name="Maier U.G."/>
            <person name="McRose D."/>
            <person name="Mock T."/>
            <person name="Neilson J.A."/>
            <person name="Onodera N.T."/>
            <person name="Poole A.M."/>
            <person name="Pritham E.J."/>
            <person name="Richards T.A."/>
            <person name="Rocap G."/>
            <person name="Roy S.W."/>
            <person name="Sarai C."/>
            <person name="Schaack S."/>
            <person name="Shirato S."/>
            <person name="Slamovits C.H."/>
            <person name="Spencer D.F."/>
            <person name="Suzuki S."/>
            <person name="Worden A.Z."/>
            <person name="Zauner S."/>
            <person name="Barry K."/>
            <person name="Bell C."/>
            <person name="Bharti A.K."/>
            <person name="Crow J.A."/>
            <person name="Grimwood J."/>
            <person name="Kramer R."/>
            <person name="Lindquist E."/>
            <person name="Lucas S."/>
            <person name="Salamov A."/>
            <person name="McFadden G.I."/>
            <person name="Lane C.E."/>
            <person name="Keeling P.J."/>
            <person name="Gray M.W."/>
            <person name="Grigoriev I.V."/>
            <person name="Archibald J.M."/>
        </authorList>
    </citation>
    <scope>NUCLEOTIDE SEQUENCE</scope>
    <source>
        <strain evidence="7 9">CCMP2712</strain>
    </source>
</reference>
<organism evidence="7">
    <name type="scientific">Guillardia theta (strain CCMP2712)</name>
    <name type="common">Cryptophyte</name>
    <dbReference type="NCBI Taxonomy" id="905079"/>
    <lineage>
        <taxon>Eukaryota</taxon>
        <taxon>Cryptophyceae</taxon>
        <taxon>Pyrenomonadales</taxon>
        <taxon>Geminigeraceae</taxon>
        <taxon>Guillardia</taxon>
    </lineage>
</organism>
<dbReference type="EnsemblProtists" id="EKX53952">
    <property type="protein sequence ID" value="EKX53952"/>
    <property type="gene ID" value="GUITHDRAFT_100202"/>
</dbReference>
<dbReference type="InterPro" id="IPR026741">
    <property type="entry name" value="SNO"/>
</dbReference>
<dbReference type="Pfam" id="PF13872">
    <property type="entry name" value="AAA_34"/>
    <property type="match status" value="1"/>
</dbReference>
<evidence type="ECO:0000259" key="5">
    <source>
        <dbReference type="Pfam" id="PF13872"/>
    </source>
</evidence>
<keyword evidence="9" id="KW-1185">Reference proteome</keyword>
<evidence type="ECO:0000313" key="7">
    <source>
        <dbReference type="EMBL" id="EKX53952.1"/>
    </source>
</evidence>
<feature type="domain" description="Strawberry notch helicase C" evidence="4">
    <location>
        <begin position="524"/>
        <end position="801"/>
    </location>
</feature>
<dbReference type="RefSeq" id="XP_005840932.1">
    <property type="nucleotide sequence ID" value="XM_005840875.1"/>
</dbReference>
<dbReference type="KEGG" id="gtt:GUITHDRAFT_100202"/>
<dbReference type="GO" id="GO:0006355">
    <property type="term" value="P:regulation of DNA-templated transcription"/>
    <property type="evidence" value="ECO:0007669"/>
    <property type="project" value="InterPro"/>
</dbReference>
<feature type="region of interest" description="Disordered" evidence="3">
    <location>
        <begin position="1139"/>
        <end position="1179"/>
    </location>
</feature>
<dbReference type="SUPFAM" id="SSF52540">
    <property type="entry name" value="P-loop containing nucleoside triphosphate hydrolases"/>
    <property type="match status" value="1"/>
</dbReference>
<dbReference type="InterPro" id="IPR027417">
    <property type="entry name" value="P-loop_NTPase"/>
</dbReference>
<evidence type="ECO:0000256" key="3">
    <source>
        <dbReference type="SAM" id="MobiDB-lite"/>
    </source>
</evidence>
<proteinExistence type="inferred from homology"/>
<accession>L1K009</accession>
<dbReference type="PANTHER" id="PTHR12706:SF33">
    <property type="entry name" value="PROTEIN WITH HELICASE_C DOMAIN"/>
    <property type="match status" value="1"/>
</dbReference>
<dbReference type="Proteomes" id="UP000011087">
    <property type="component" value="Unassembled WGS sequence"/>
</dbReference>
<gene>
    <name evidence="7" type="ORF">GUITHDRAFT_100202</name>
</gene>
<reference evidence="8" key="3">
    <citation type="submission" date="2016-03" db="UniProtKB">
        <authorList>
            <consortium name="EnsemblProtists"/>
        </authorList>
    </citation>
    <scope>IDENTIFICATION</scope>
</reference>
<dbReference type="OrthoDB" id="421838at2759"/>
<dbReference type="Pfam" id="PF13871">
    <property type="entry name" value="Helicase_C_4"/>
    <property type="match status" value="1"/>
</dbReference>
<comment type="similarity">
    <text evidence="2">Belongs to the SBNO family.</text>
</comment>
<dbReference type="GO" id="GO:0042393">
    <property type="term" value="F:histone binding"/>
    <property type="evidence" value="ECO:0007669"/>
    <property type="project" value="TreeGrafter"/>
</dbReference>
<feature type="domain" description="SBNO alpha/beta" evidence="6">
    <location>
        <begin position="839"/>
        <end position="929"/>
    </location>
</feature>
<dbReference type="GO" id="GO:0031490">
    <property type="term" value="F:chromatin DNA binding"/>
    <property type="evidence" value="ECO:0007669"/>
    <property type="project" value="TreeGrafter"/>
</dbReference>
<dbReference type="HOGENOM" id="CLU_000212_2_1_1"/>
<evidence type="ECO:0000256" key="2">
    <source>
        <dbReference type="ARBA" id="ARBA00006992"/>
    </source>
</evidence>
<dbReference type="GO" id="GO:0009507">
    <property type="term" value="C:chloroplast"/>
    <property type="evidence" value="ECO:0007669"/>
    <property type="project" value="UniProtKB-SubCell"/>
</dbReference>
<protein>
    <submittedName>
        <fullName evidence="7 8">Uncharacterized protein</fullName>
    </submittedName>
</protein>
<feature type="domain" description="Strawberry notch AAA" evidence="5">
    <location>
        <begin position="40"/>
        <end position="347"/>
    </location>
</feature>
<dbReference type="InterPro" id="IPR026937">
    <property type="entry name" value="SBNO_Helicase_C_dom"/>
</dbReference>
<evidence type="ECO:0000259" key="6">
    <source>
        <dbReference type="Pfam" id="PF25373"/>
    </source>
</evidence>
<evidence type="ECO:0000256" key="1">
    <source>
        <dbReference type="ARBA" id="ARBA00004229"/>
    </source>
</evidence>
<dbReference type="GeneID" id="17310921"/>
<reference evidence="9" key="2">
    <citation type="submission" date="2012-11" db="EMBL/GenBank/DDBJ databases">
        <authorList>
            <person name="Kuo A."/>
            <person name="Curtis B.A."/>
            <person name="Tanifuji G."/>
            <person name="Burki F."/>
            <person name="Gruber A."/>
            <person name="Irimia M."/>
            <person name="Maruyama S."/>
            <person name="Arias M.C."/>
            <person name="Ball S.G."/>
            <person name="Gile G.H."/>
            <person name="Hirakawa Y."/>
            <person name="Hopkins J.F."/>
            <person name="Rensing S.A."/>
            <person name="Schmutz J."/>
            <person name="Symeonidi A."/>
            <person name="Elias M."/>
            <person name="Eveleigh R.J."/>
            <person name="Herman E.K."/>
            <person name="Klute M.J."/>
            <person name="Nakayama T."/>
            <person name="Obornik M."/>
            <person name="Reyes-Prieto A."/>
            <person name="Armbrust E.V."/>
            <person name="Aves S.J."/>
            <person name="Beiko R.G."/>
            <person name="Coutinho P."/>
            <person name="Dacks J.B."/>
            <person name="Durnford D.G."/>
            <person name="Fast N.M."/>
            <person name="Green B.R."/>
            <person name="Grisdale C."/>
            <person name="Hempe F."/>
            <person name="Henrissat B."/>
            <person name="Hoppner M.P."/>
            <person name="Ishida K.-I."/>
            <person name="Kim E."/>
            <person name="Koreny L."/>
            <person name="Kroth P.G."/>
            <person name="Liu Y."/>
            <person name="Malik S.-B."/>
            <person name="Maier U.G."/>
            <person name="McRose D."/>
            <person name="Mock T."/>
            <person name="Neilson J.A."/>
            <person name="Onodera N.T."/>
            <person name="Poole A.M."/>
            <person name="Pritham E.J."/>
            <person name="Richards T.A."/>
            <person name="Rocap G."/>
            <person name="Roy S.W."/>
            <person name="Sarai C."/>
            <person name="Schaack S."/>
            <person name="Shirato S."/>
            <person name="Slamovits C.H."/>
            <person name="Spencer D.F."/>
            <person name="Suzuki S."/>
            <person name="Worden A.Z."/>
            <person name="Zauner S."/>
            <person name="Barry K."/>
            <person name="Bell C."/>
            <person name="Bharti A.K."/>
            <person name="Crow J.A."/>
            <person name="Grimwood J."/>
            <person name="Kramer R."/>
            <person name="Lindquist E."/>
            <person name="Lucas S."/>
            <person name="Salamov A."/>
            <person name="McFadden G.I."/>
            <person name="Lane C.E."/>
            <person name="Keeling P.J."/>
            <person name="Gray M.W."/>
            <person name="Grigoriev I.V."/>
            <person name="Archibald J.M."/>
        </authorList>
    </citation>
    <scope>NUCLEOTIDE SEQUENCE</scope>
    <source>
        <strain evidence="9">CCMP2712</strain>
    </source>
</reference>
<sequence length="1241" mass="137926">MADAAPLPEELEDGEELNATEVYSDYECTSLKQHASLLVKHPGHVSEPASLALVRLPPPQFPLFDSVPIEVFAEGKLSDLQTEGVLYACQRHQMILPNGCRAGFFLGDGAGVGKGRQISGIIFDSLARGRRKHVWLSTSSDLKLDAERDMNALGCFVKVIDGCQQLDDNTKALGLSSDFKEGVLFSTYSTLIGGAKPGRPSRLEQIVKWCGGETFDGVLVFDECHRAKNFFIGENSDASTKTSKCVIEIQKRLPLARVVYSSATGVTELGNLAYCERLGLWGEACTFANFEQFLSTVSRRGVFFLEMLAMELKRIGAYVSRGLSFQNSEFHTVELKLSDQQRHVYDEAASLWLDVRIALQEAIQKTNAPGRILSNYWSAHQRFFRQLILAMKVDYIAAEAKKAVEEGHAVVIGLQQTGEAALSRKISQKKSVHHFNSLYSSVRDTLISFLETHFPVIVHDASTDALNDSKQLDTSVVDITDEIYMNNVEVSKNKQSAGQTVESCLKNRDDLIRRTEECELPSSALDLLIDQLGGPDRVAEMTGRTWRIVREKGNTFRVEQRGKGEAEIETINVKECQKFQAGKKLIGIISDAASVGISLHALKDGGNQRRRVHFTLELPWSADKAVQQLGRSHRSNQVSAPIYRLVVTDIGGERRFASAVARRLESLGALTRGDRRAAVGQDLQEFNLQTVYGNSSLKKLMESIQNSTLLVQNVNVRDLFEITGDTSEEDLLENFRLGFEYLAMSGARSASEQGNVKKFLGRLLAAPVTIQNCLFQYFFCLLQHEICMAKREGRYSDAISDLFHEDSVQIDVLSSEEVYSDPTTSAKTSVHNLRIDRGMSWDSAIKKLRMESKGSKNDGFYETRHKIPGRNVYGIILAICKDDASFIISRPNTGLSKQEISLSELHEKYVQQDSSEAERSWKTLFVQSESWDGNGSRILNFNLVSGTLISIWNEIQEVVTRHSRSSDSKLSVRDARMKVVRIAIDGRHLVGLRLPCSVVADIKEALRSRMLLRSGQAVKILPPDLGAQGILALKLQPNTNFLLPILVGDSHIRAPVRYDTTSGSIKTMVPIPDGKQIEVSLSIAQCTSRIPVVVPYCSDDSKSNFETRVQVEEVCPVMVSERDRATRKPASIASFFKKSDHSVKKGREEEKSRLSGTTSACSEKAGEAERPVANETTKAKRGIQNYFQRNNMTPKKPRMITSDPEDLKSEVEVDNCSAGLQPTAINKHVDDVVDLTLSDRE</sequence>
<dbReference type="PANTHER" id="PTHR12706">
    <property type="entry name" value="STRAWBERRY NOTCH-RELATED"/>
    <property type="match status" value="1"/>
</dbReference>